<evidence type="ECO:0000313" key="1">
    <source>
        <dbReference type="EMBL" id="OUS41916.1"/>
    </source>
</evidence>
<accession>A0A1Y5HXB3</accession>
<sequence length="98" mass="11284">MTELSSLGLTVTGSDNFIPRVMRKRLTVNFHNFSITSPVDRWLALFQTSIRVATECRPRRPRHADGTCRPARRTMVSTEDDALYSHVHNRRVDCARRA</sequence>
<organism evidence="1">
    <name type="scientific">Ostreococcus tauri</name>
    <name type="common">Marine green alga</name>
    <dbReference type="NCBI Taxonomy" id="70448"/>
    <lineage>
        <taxon>Eukaryota</taxon>
        <taxon>Viridiplantae</taxon>
        <taxon>Chlorophyta</taxon>
        <taxon>Mamiellophyceae</taxon>
        <taxon>Mamiellales</taxon>
        <taxon>Bathycoccaceae</taxon>
        <taxon>Ostreococcus</taxon>
    </lineage>
</organism>
<dbReference type="AlphaFoldDB" id="A0A1Y5HXB3"/>
<dbReference type="Proteomes" id="UP000195557">
    <property type="component" value="Unassembled WGS sequence"/>
</dbReference>
<proteinExistence type="predicted"/>
<gene>
    <name evidence="1" type="ORF">BE221DRAFT_64295</name>
</gene>
<reference evidence="1" key="1">
    <citation type="submission" date="2017-04" db="EMBL/GenBank/DDBJ databases">
        <title>Population genomics of picophytoplankton unveils novel chromosome hypervariability.</title>
        <authorList>
            <consortium name="DOE Joint Genome Institute"/>
            <person name="Blanc-Mathieu R."/>
            <person name="Krasovec M."/>
            <person name="Hebrard M."/>
            <person name="Yau S."/>
            <person name="Desgranges E."/>
            <person name="Martin J."/>
            <person name="Schackwitz W."/>
            <person name="Kuo A."/>
            <person name="Salin G."/>
            <person name="Donnadieu C."/>
            <person name="Desdevises Y."/>
            <person name="Sanchez-Ferandin S."/>
            <person name="Moreau H."/>
            <person name="Rivals E."/>
            <person name="Grigoriev I.V."/>
            <person name="Grimsley N."/>
            <person name="Eyre-Walker A."/>
            <person name="Piganeau G."/>
        </authorList>
    </citation>
    <scope>NUCLEOTIDE SEQUENCE [LARGE SCALE GENOMIC DNA]</scope>
    <source>
        <strain evidence="1">RCC 1115</strain>
    </source>
</reference>
<protein>
    <submittedName>
        <fullName evidence="1">Uncharacterized protein</fullName>
    </submittedName>
</protein>
<name>A0A1Y5HXB3_OSTTA</name>
<dbReference type="EMBL" id="KZ155839">
    <property type="protein sequence ID" value="OUS41916.1"/>
    <property type="molecule type" value="Genomic_DNA"/>
</dbReference>